<dbReference type="Proteomes" id="UP000681722">
    <property type="component" value="Unassembled WGS sequence"/>
</dbReference>
<dbReference type="Proteomes" id="UP000663829">
    <property type="component" value="Unassembled WGS sequence"/>
</dbReference>
<reference evidence="2" key="1">
    <citation type="submission" date="2021-02" db="EMBL/GenBank/DDBJ databases">
        <authorList>
            <person name="Nowell W R."/>
        </authorList>
    </citation>
    <scope>NUCLEOTIDE SEQUENCE</scope>
</reference>
<accession>A0A814EX15</accession>
<evidence type="ECO:0000313" key="4">
    <source>
        <dbReference type="Proteomes" id="UP000663829"/>
    </source>
</evidence>
<evidence type="ECO:0000256" key="1">
    <source>
        <dbReference type="SAM" id="MobiDB-lite"/>
    </source>
</evidence>
<feature type="region of interest" description="Disordered" evidence="1">
    <location>
        <begin position="25"/>
        <end position="96"/>
    </location>
</feature>
<comment type="caution">
    <text evidence="2">The sequence shown here is derived from an EMBL/GenBank/DDBJ whole genome shotgun (WGS) entry which is preliminary data.</text>
</comment>
<keyword evidence="4" id="KW-1185">Reference proteome</keyword>
<evidence type="ECO:0000313" key="3">
    <source>
        <dbReference type="EMBL" id="CAF3746205.1"/>
    </source>
</evidence>
<organism evidence="2 4">
    <name type="scientific">Didymodactylos carnosus</name>
    <dbReference type="NCBI Taxonomy" id="1234261"/>
    <lineage>
        <taxon>Eukaryota</taxon>
        <taxon>Metazoa</taxon>
        <taxon>Spiralia</taxon>
        <taxon>Gnathifera</taxon>
        <taxon>Rotifera</taxon>
        <taxon>Eurotatoria</taxon>
        <taxon>Bdelloidea</taxon>
        <taxon>Philodinida</taxon>
        <taxon>Philodinidae</taxon>
        <taxon>Didymodactylos</taxon>
    </lineage>
</organism>
<protein>
    <submittedName>
        <fullName evidence="2">Uncharacterized protein</fullName>
    </submittedName>
</protein>
<name>A0A814EX15_9BILA</name>
<dbReference type="AlphaFoldDB" id="A0A814EX15"/>
<proteinExistence type="predicted"/>
<dbReference type="EMBL" id="CAJNOQ010002690">
    <property type="protein sequence ID" value="CAF0973304.1"/>
    <property type="molecule type" value="Genomic_DNA"/>
</dbReference>
<sequence>MFILVLDQKKEQLRQLKQELADCQTNGYNGNFAHSDGEDENSRGSGFADDDQSNDGGGSNLLKNAKIDHYKLKPETDEEDEDGMIVQPPTPERITHESVIIRKPVSHDDDEDALDLGTKDGSDIQQSTQTKHITRGRRLGTSQTTTLNGRLFSSNTLARAIE</sequence>
<gene>
    <name evidence="2" type="ORF">GPM918_LOCUS12352</name>
    <name evidence="3" type="ORF">SRO942_LOCUS12353</name>
</gene>
<dbReference type="EMBL" id="CAJOBC010002690">
    <property type="protein sequence ID" value="CAF3746205.1"/>
    <property type="molecule type" value="Genomic_DNA"/>
</dbReference>
<evidence type="ECO:0000313" key="2">
    <source>
        <dbReference type="EMBL" id="CAF0973304.1"/>
    </source>
</evidence>
<feature type="compositionally biased region" description="Basic and acidic residues" evidence="1">
    <location>
        <begin position="65"/>
        <end position="75"/>
    </location>
</feature>